<organism evidence="2 3">
    <name type="scientific">Microbacterium barkeri</name>
    <dbReference type="NCBI Taxonomy" id="33917"/>
    <lineage>
        <taxon>Bacteria</taxon>
        <taxon>Bacillati</taxon>
        <taxon>Actinomycetota</taxon>
        <taxon>Actinomycetes</taxon>
        <taxon>Micrococcales</taxon>
        <taxon>Microbacteriaceae</taxon>
        <taxon>Microbacterium</taxon>
    </lineage>
</organism>
<dbReference type="AlphaFoldDB" id="A0A9W6LVQ0"/>
<dbReference type="RefSeq" id="WP_271172287.1">
    <property type="nucleotide sequence ID" value="NZ_BSEJ01000002.1"/>
</dbReference>
<feature type="transmembrane region" description="Helical" evidence="1">
    <location>
        <begin position="338"/>
        <end position="359"/>
    </location>
</feature>
<dbReference type="EMBL" id="BSEJ01000002">
    <property type="protein sequence ID" value="GLJ60566.1"/>
    <property type="molecule type" value="Genomic_DNA"/>
</dbReference>
<keyword evidence="1" id="KW-0472">Membrane</keyword>
<name>A0A9W6LVQ0_9MICO</name>
<feature type="transmembrane region" description="Helical" evidence="1">
    <location>
        <begin position="182"/>
        <end position="207"/>
    </location>
</feature>
<keyword evidence="1" id="KW-1133">Transmembrane helix</keyword>
<feature type="transmembrane region" description="Helical" evidence="1">
    <location>
        <begin position="288"/>
        <end position="307"/>
    </location>
</feature>
<proteinExistence type="predicted"/>
<feature type="transmembrane region" description="Helical" evidence="1">
    <location>
        <begin position="313"/>
        <end position="329"/>
    </location>
</feature>
<keyword evidence="3" id="KW-1185">Reference proteome</keyword>
<sequence>MPRRMLLWIAFTLVHVWVAAAGWWMPNQPMGDVHLVYEPWSARALAGDGIVGVTEAWVYPQLALAPMLLAHALAGIGGYDLAWAILVTLCDAVAFWLLVGDGRSRGRRTAAWFWLGFALLLGPVGMFRLDAITVPIAIVGLLLLATRPTVASALLTAAAWIKVWPAALVATAVVAMRRRGAVLVGAAVASALVVAVVVVSGGAAHLLGFVTMQTGRGLQLEAPVSTFYVWGAALHIPDWWIFYDRDILTFQVTGPQVDAVIAAMTPLLGAAVAAIAVLGVVQARRGAAYRSLVPPLALALVLAFMVFNKVGSPQFHDWLIAPIALWLVVDRRRARGPALLALACALLTQLVYPLLYMGVMLAEPFAVSVLTARNALLVVLLVWAVARVARVPVRVRSRAVALAES</sequence>
<evidence type="ECO:0000313" key="2">
    <source>
        <dbReference type="EMBL" id="GLJ60566.1"/>
    </source>
</evidence>
<dbReference type="Proteomes" id="UP001142462">
    <property type="component" value="Unassembled WGS sequence"/>
</dbReference>
<reference evidence="2" key="1">
    <citation type="journal article" date="2014" name="Int. J. Syst. Evol. Microbiol.">
        <title>Complete genome sequence of Corynebacterium casei LMG S-19264T (=DSM 44701T), isolated from a smear-ripened cheese.</title>
        <authorList>
            <consortium name="US DOE Joint Genome Institute (JGI-PGF)"/>
            <person name="Walter F."/>
            <person name="Albersmeier A."/>
            <person name="Kalinowski J."/>
            <person name="Ruckert C."/>
        </authorList>
    </citation>
    <scope>NUCLEOTIDE SEQUENCE</scope>
    <source>
        <strain evidence="2">VKM Ac-1020</strain>
    </source>
</reference>
<feature type="transmembrane region" description="Helical" evidence="1">
    <location>
        <begin position="81"/>
        <end position="99"/>
    </location>
</feature>
<evidence type="ECO:0000256" key="1">
    <source>
        <dbReference type="SAM" id="Phobius"/>
    </source>
</evidence>
<reference evidence="2" key="2">
    <citation type="submission" date="2023-01" db="EMBL/GenBank/DDBJ databases">
        <authorList>
            <person name="Sun Q."/>
            <person name="Evtushenko L."/>
        </authorList>
    </citation>
    <scope>NUCLEOTIDE SEQUENCE</scope>
    <source>
        <strain evidence="2">VKM Ac-1020</strain>
    </source>
</reference>
<feature type="transmembrane region" description="Helical" evidence="1">
    <location>
        <begin position="150"/>
        <end position="175"/>
    </location>
</feature>
<evidence type="ECO:0008006" key="4">
    <source>
        <dbReference type="Google" id="ProtNLM"/>
    </source>
</evidence>
<accession>A0A9W6LVQ0</accession>
<feature type="transmembrane region" description="Helical" evidence="1">
    <location>
        <begin position="111"/>
        <end position="144"/>
    </location>
</feature>
<protein>
    <recommendedName>
        <fullName evidence="4">DUF2029 domain-containing protein</fullName>
    </recommendedName>
</protein>
<gene>
    <name evidence="2" type="ORF">GCM10017576_06950</name>
</gene>
<feature type="transmembrane region" description="Helical" evidence="1">
    <location>
        <begin position="365"/>
        <end position="386"/>
    </location>
</feature>
<keyword evidence="1" id="KW-0812">Transmembrane</keyword>
<comment type="caution">
    <text evidence="2">The sequence shown here is derived from an EMBL/GenBank/DDBJ whole genome shotgun (WGS) entry which is preliminary data.</text>
</comment>
<feature type="transmembrane region" description="Helical" evidence="1">
    <location>
        <begin position="259"/>
        <end position="281"/>
    </location>
</feature>
<evidence type="ECO:0000313" key="3">
    <source>
        <dbReference type="Proteomes" id="UP001142462"/>
    </source>
</evidence>